<feature type="coiled-coil region" evidence="1">
    <location>
        <begin position="26"/>
        <end position="64"/>
    </location>
</feature>
<sequence>MDATPDAKAELERKFNEELAWHRRRVEHLQGELDIARAKRREVEGELEEVKARAEAQLREAKEEAE</sequence>
<dbReference type="AlphaFoldDB" id="A0A699ZA70"/>
<protein>
    <submittedName>
        <fullName evidence="2">Uncharacterized protein</fullName>
    </submittedName>
</protein>
<feature type="non-terminal residue" evidence="2">
    <location>
        <position position="66"/>
    </location>
</feature>
<gene>
    <name evidence="2" type="ORF">HaLaN_15368</name>
</gene>
<keyword evidence="3" id="KW-1185">Reference proteome</keyword>
<comment type="caution">
    <text evidence="2">The sequence shown here is derived from an EMBL/GenBank/DDBJ whole genome shotgun (WGS) entry which is preliminary data.</text>
</comment>
<organism evidence="2 3">
    <name type="scientific">Haematococcus lacustris</name>
    <name type="common">Green alga</name>
    <name type="synonym">Haematococcus pluvialis</name>
    <dbReference type="NCBI Taxonomy" id="44745"/>
    <lineage>
        <taxon>Eukaryota</taxon>
        <taxon>Viridiplantae</taxon>
        <taxon>Chlorophyta</taxon>
        <taxon>core chlorophytes</taxon>
        <taxon>Chlorophyceae</taxon>
        <taxon>CS clade</taxon>
        <taxon>Chlamydomonadales</taxon>
        <taxon>Haematococcaceae</taxon>
        <taxon>Haematococcus</taxon>
    </lineage>
</organism>
<proteinExistence type="predicted"/>
<evidence type="ECO:0000256" key="1">
    <source>
        <dbReference type="SAM" id="Coils"/>
    </source>
</evidence>
<dbReference type="EMBL" id="BLLF01001316">
    <property type="protein sequence ID" value="GFH18545.1"/>
    <property type="molecule type" value="Genomic_DNA"/>
</dbReference>
<feature type="non-terminal residue" evidence="2">
    <location>
        <position position="1"/>
    </location>
</feature>
<reference evidence="2 3" key="1">
    <citation type="submission" date="2020-02" db="EMBL/GenBank/DDBJ databases">
        <title>Draft genome sequence of Haematococcus lacustris strain NIES-144.</title>
        <authorList>
            <person name="Morimoto D."/>
            <person name="Nakagawa S."/>
            <person name="Yoshida T."/>
            <person name="Sawayama S."/>
        </authorList>
    </citation>
    <scope>NUCLEOTIDE SEQUENCE [LARGE SCALE GENOMIC DNA]</scope>
    <source>
        <strain evidence="2 3">NIES-144</strain>
    </source>
</reference>
<accession>A0A699ZA70</accession>
<dbReference type="Proteomes" id="UP000485058">
    <property type="component" value="Unassembled WGS sequence"/>
</dbReference>
<keyword evidence="1" id="KW-0175">Coiled coil</keyword>
<name>A0A699ZA70_HAELA</name>
<evidence type="ECO:0000313" key="2">
    <source>
        <dbReference type="EMBL" id="GFH18545.1"/>
    </source>
</evidence>
<evidence type="ECO:0000313" key="3">
    <source>
        <dbReference type="Proteomes" id="UP000485058"/>
    </source>
</evidence>